<geneLocation type="plasmid" evidence="2">
    <name>2</name>
</geneLocation>
<proteinExistence type="predicted"/>
<evidence type="ECO:0000313" key="2">
    <source>
        <dbReference type="Proteomes" id="UP000018780"/>
    </source>
</evidence>
<dbReference type="AlphaFoldDB" id="V9W1Q3"/>
<accession>V9W1Q3</accession>
<evidence type="ECO:0000313" key="1">
    <source>
        <dbReference type="EMBL" id="AHD03595.1"/>
    </source>
</evidence>
<reference evidence="1 2" key="1">
    <citation type="submission" date="2013-09" db="EMBL/GenBank/DDBJ databases">
        <authorList>
            <consortium name="DOE Joint Genome Institute"/>
            <person name="Klenk H.-P."/>
            <person name="Huntemann M."/>
            <person name="Han J."/>
            <person name="Chen A."/>
            <person name="Kyrpides N."/>
            <person name="Mavromatis K."/>
            <person name="Markowitz V."/>
            <person name="Palaniappan K."/>
            <person name="Ivanova N."/>
            <person name="Schaumberg A."/>
            <person name="Pati A."/>
            <person name="Liolios K."/>
            <person name="Nordberg H.P."/>
            <person name="Cantor M.N."/>
            <person name="Hua S.X."/>
            <person name="Woyke T."/>
        </authorList>
    </citation>
    <scope>NUCLEOTIDE SEQUENCE [LARGE SCALE GENOMIC DNA]</scope>
    <source>
        <strain evidence="1 2">DSM 14336</strain>
        <plasmid evidence="2">2</plasmid>
    </source>
</reference>
<sequence>MFFYLPADRPDIPRGFHPCTFGKDCHILMK</sequence>
<dbReference type="Proteomes" id="UP000018780">
    <property type="component" value="Plasmid unnamed2"/>
</dbReference>
<dbReference type="HOGENOM" id="CLU_3404196_0_0_5"/>
<name>V9W1Q3_9RHOB</name>
<dbReference type="EMBL" id="CP006775">
    <property type="protein sequence ID" value="AHD03595.1"/>
    <property type="molecule type" value="Genomic_DNA"/>
</dbReference>
<keyword evidence="2" id="KW-1185">Reference proteome</keyword>
<dbReference type="KEGG" id="lmd:METH_22465"/>
<organism evidence="1 2">
    <name type="scientific">Leisingera methylohalidivorans DSM 14336</name>
    <dbReference type="NCBI Taxonomy" id="999552"/>
    <lineage>
        <taxon>Bacteria</taxon>
        <taxon>Pseudomonadati</taxon>
        <taxon>Pseudomonadota</taxon>
        <taxon>Alphaproteobacteria</taxon>
        <taxon>Rhodobacterales</taxon>
        <taxon>Roseobacteraceae</taxon>
        <taxon>Leisingera</taxon>
    </lineage>
</organism>
<gene>
    <name evidence="1" type="ORF">METH_22465</name>
</gene>
<protein>
    <submittedName>
        <fullName evidence="1">Uncharacterized protein</fullName>
    </submittedName>
</protein>
<keyword evidence="1" id="KW-0614">Plasmid</keyword>